<reference evidence="1 2" key="1">
    <citation type="submission" date="2019-06" db="EMBL/GenBank/DDBJ databases">
        <title>Genomic Encyclopedia of Archaeal and Bacterial Type Strains, Phase II (KMG-II): from individual species to whole genera.</title>
        <authorList>
            <person name="Goeker M."/>
        </authorList>
    </citation>
    <scope>NUCLEOTIDE SEQUENCE [LARGE SCALE GENOMIC DNA]</scope>
    <source>
        <strain evidence="1 2">DSM 18423</strain>
    </source>
</reference>
<dbReference type="InterPro" id="IPR038056">
    <property type="entry name" value="YjbR-like_sf"/>
</dbReference>
<dbReference type="Pfam" id="PF04237">
    <property type="entry name" value="YjbR"/>
    <property type="match status" value="1"/>
</dbReference>
<keyword evidence="2" id="KW-1185">Reference proteome</keyword>
<evidence type="ECO:0000313" key="1">
    <source>
        <dbReference type="EMBL" id="TQM92736.1"/>
    </source>
</evidence>
<dbReference type="GO" id="GO:0003677">
    <property type="term" value="F:DNA binding"/>
    <property type="evidence" value="ECO:0007669"/>
    <property type="project" value="UniProtKB-KW"/>
</dbReference>
<accession>A0A543KCD2</accession>
<protein>
    <submittedName>
        <fullName evidence="1">Putative DNA-binding protein (MmcQ/YjbR family)</fullName>
    </submittedName>
</protein>
<dbReference type="AlphaFoldDB" id="A0A543KCD2"/>
<dbReference type="SUPFAM" id="SSF142906">
    <property type="entry name" value="YjbR-like"/>
    <property type="match status" value="1"/>
</dbReference>
<keyword evidence="1" id="KW-0238">DNA-binding</keyword>
<dbReference type="RefSeq" id="WP_142080394.1">
    <property type="nucleotide sequence ID" value="NZ_VFPT01000001.1"/>
</dbReference>
<name>A0A543KCD2_9RHOB</name>
<organism evidence="1 2">
    <name type="scientific">Roseinatronobacter monicus</name>
    <dbReference type="NCBI Taxonomy" id="393481"/>
    <lineage>
        <taxon>Bacteria</taxon>
        <taxon>Pseudomonadati</taxon>
        <taxon>Pseudomonadota</taxon>
        <taxon>Alphaproteobacteria</taxon>
        <taxon>Rhodobacterales</taxon>
        <taxon>Paracoccaceae</taxon>
        <taxon>Roseinatronobacter</taxon>
    </lineage>
</organism>
<dbReference type="Gene3D" id="3.90.1150.30">
    <property type="match status" value="1"/>
</dbReference>
<gene>
    <name evidence="1" type="ORF">BD293_1354</name>
</gene>
<dbReference type="OrthoDB" id="9804614at2"/>
<sequence>MTWRDEINAICAALPGAEKSDPWDGGHDCWKIGGKMFALHGMEPGICVKCRDIETAEVLRDTINAERAPYFHRSWVRLPEGTDLNEARHRIHLSYVLIRSGLTKKLQASLPAWEGR</sequence>
<proteinExistence type="predicted"/>
<dbReference type="Proteomes" id="UP000320582">
    <property type="component" value="Unassembled WGS sequence"/>
</dbReference>
<evidence type="ECO:0000313" key="2">
    <source>
        <dbReference type="Proteomes" id="UP000320582"/>
    </source>
</evidence>
<dbReference type="InterPro" id="IPR058532">
    <property type="entry name" value="YjbR/MT2646/Rv2570-like"/>
</dbReference>
<dbReference type="EMBL" id="VFPT01000001">
    <property type="protein sequence ID" value="TQM92736.1"/>
    <property type="molecule type" value="Genomic_DNA"/>
</dbReference>
<comment type="caution">
    <text evidence="1">The sequence shown here is derived from an EMBL/GenBank/DDBJ whole genome shotgun (WGS) entry which is preliminary data.</text>
</comment>